<evidence type="ECO:0000313" key="3">
    <source>
        <dbReference type="EMBL" id="KAF2172354.1"/>
    </source>
</evidence>
<proteinExistence type="predicted"/>
<dbReference type="PROSITE" id="PS50048">
    <property type="entry name" value="ZN2_CY6_FUNGAL_2"/>
    <property type="match status" value="1"/>
</dbReference>
<dbReference type="OrthoDB" id="3525185at2759"/>
<dbReference type="AlphaFoldDB" id="A0A6A6CYU6"/>
<dbReference type="Gene3D" id="4.10.240.10">
    <property type="entry name" value="Zn(2)-C6 fungal-type DNA-binding domain"/>
    <property type="match status" value="1"/>
</dbReference>
<dbReference type="InterPro" id="IPR036864">
    <property type="entry name" value="Zn2-C6_fun-type_DNA-bd_sf"/>
</dbReference>
<dbReference type="InterPro" id="IPR001138">
    <property type="entry name" value="Zn2Cys6_DnaBD"/>
</dbReference>
<sequence>MVGVPRSRGCINCKRKKKGCDLAQPTCGQCAKLRIECTYKQRVWTFINEQVSTDEFQPAVKVTERTAIILQHRSFSRTALEIQVVDQFWKIYLPRDDPNTVYIGAIVKAPWKRAVQAICLQDRWVLIALQACAFMSLGRLQRNRHYVQYGRQLYGRALRETNNAIRDPARAQSDGTLASCKLLGMYESFRLEEDGRPSTQGNDWRQHVEGTCRIVELRGPEMAASDYGHDLYTDARFAATSSGITQKRPANFFSSSAWTTVPWTKHSKTLRDELLDLMAGLPGILHQQEALYAEVSNATDGATMTKVIKDGVDVLKQCISLGARLQTWEEKTMDLAREARGENENDTLTLFHISKDHGFAFFHLITQFWTVCLILHGPTWLTYWKLLHVAQSTTFPATKDLSQIDIPFWMNPQPFASNISHQASHFFSEEAGLWGSSTASFPMGAALHYYAATGGFKTPEMRMLKAALGSSPKANMVSGFLRSMASSAAPQGGDPKIPVQHEKMATSWFDSTSR</sequence>
<dbReference type="PANTHER" id="PTHR38111:SF11">
    <property type="entry name" value="TRANSCRIPTION FACTOR DOMAIN-CONTAINING PROTEIN-RELATED"/>
    <property type="match status" value="1"/>
</dbReference>
<dbReference type="Proteomes" id="UP000799537">
    <property type="component" value="Unassembled WGS sequence"/>
</dbReference>
<protein>
    <recommendedName>
        <fullName evidence="2">Zn(2)-C6 fungal-type domain-containing protein</fullName>
    </recommendedName>
</protein>
<dbReference type="GeneID" id="54564711"/>
<evidence type="ECO:0000259" key="2">
    <source>
        <dbReference type="PROSITE" id="PS50048"/>
    </source>
</evidence>
<keyword evidence="1" id="KW-0539">Nucleus</keyword>
<dbReference type="PANTHER" id="PTHR38111">
    <property type="entry name" value="ZN(2)-C6 FUNGAL-TYPE DOMAIN-CONTAINING PROTEIN-RELATED"/>
    <property type="match status" value="1"/>
</dbReference>
<evidence type="ECO:0000256" key="1">
    <source>
        <dbReference type="ARBA" id="ARBA00023242"/>
    </source>
</evidence>
<dbReference type="GO" id="GO:0000981">
    <property type="term" value="F:DNA-binding transcription factor activity, RNA polymerase II-specific"/>
    <property type="evidence" value="ECO:0007669"/>
    <property type="project" value="InterPro"/>
</dbReference>
<gene>
    <name evidence="3" type="ORF">M409DRAFT_50068</name>
</gene>
<dbReference type="CDD" id="cd00067">
    <property type="entry name" value="GAL4"/>
    <property type="match status" value="1"/>
</dbReference>
<dbReference type="InterPro" id="IPR053178">
    <property type="entry name" value="Osmoadaptation_assoc"/>
</dbReference>
<dbReference type="PROSITE" id="PS00463">
    <property type="entry name" value="ZN2_CY6_FUNGAL_1"/>
    <property type="match status" value="1"/>
</dbReference>
<feature type="domain" description="Zn(2)-C6 fungal-type" evidence="2">
    <location>
        <begin position="9"/>
        <end position="39"/>
    </location>
</feature>
<dbReference type="Pfam" id="PF11951">
    <property type="entry name" value="Fungal_trans_2"/>
    <property type="match status" value="1"/>
</dbReference>
<dbReference type="InterPro" id="IPR021858">
    <property type="entry name" value="Fun_TF"/>
</dbReference>
<accession>A0A6A6CYU6</accession>
<keyword evidence="4" id="KW-1185">Reference proteome</keyword>
<evidence type="ECO:0000313" key="4">
    <source>
        <dbReference type="Proteomes" id="UP000799537"/>
    </source>
</evidence>
<reference evidence="3" key="1">
    <citation type="journal article" date="2020" name="Stud. Mycol.">
        <title>101 Dothideomycetes genomes: a test case for predicting lifestyles and emergence of pathogens.</title>
        <authorList>
            <person name="Haridas S."/>
            <person name="Albert R."/>
            <person name="Binder M."/>
            <person name="Bloem J."/>
            <person name="Labutti K."/>
            <person name="Salamov A."/>
            <person name="Andreopoulos B."/>
            <person name="Baker S."/>
            <person name="Barry K."/>
            <person name="Bills G."/>
            <person name="Bluhm B."/>
            <person name="Cannon C."/>
            <person name="Castanera R."/>
            <person name="Culley D."/>
            <person name="Daum C."/>
            <person name="Ezra D."/>
            <person name="Gonzalez J."/>
            <person name="Henrissat B."/>
            <person name="Kuo A."/>
            <person name="Liang C."/>
            <person name="Lipzen A."/>
            <person name="Lutzoni F."/>
            <person name="Magnuson J."/>
            <person name="Mondo S."/>
            <person name="Nolan M."/>
            <person name="Ohm R."/>
            <person name="Pangilinan J."/>
            <person name="Park H.-J."/>
            <person name="Ramirez L."/>
            <person name="Alfaro M."/>
            <person name="Sun H."/>
            <person name="Tritt A."/>
            <person name="Yoshinaga Y."/>
            <person name="Zwiers L.-H."/>
            <person name="Turgeon B."/>
            <person name="Goodwin S."/>
            <person name="Spatafora J."/>
            <person name="Crous P."/>
            <person name="Grigoriev I."/>
        </authorList>
    </citation>
    <scope>NUCLEOTIDE SEQUENCE</scope>
    <source>
        <strain evidence="3">ATCC 36951</strain>
    </source>
</reference>
<name>A0A6A6CYU6_ZASCE</name>
<dbReference type="SMART" id="SM00066">
    <property type="entry name" value="GAL4"/>
    <property type="match status" value="1"/>
</dbReference>
<organism evidence="3 4">
    <name type="scientific">Zasmidium cellare ATCC 36951</name>
    <dbReference type="NCBI Taxonomy" id="1080233"/>
    <lineage>
        <taxon>Eukaryota</taxon>
        <taxon>Fungi</taxon>
        <taxon>Dikarya</taxon>
        <taxon>Ascomycota</taxon>
        <taxon>Pezizomycotina</taxon>
        <taxon>Dothideomycetes</taxon>
        <taxon>Dothideomycetidae</taxon>
        <taxon>Mycosphaerellales</taxon>
        <taxon>Mycosphaerellaceae</taxon>
        <taxon>Zasmidium</taxon>
    </lineage>
</organism>
<dbReference type="Pfam" id="PF00172">
    <property type="entry name" value="Zn_clus"/>
    <property type="match status" value="1"/>
</dbReference>
<dbReference type="RefSeq" id="XP_033673243.1">
    <property type="nucleotide sequence ID" value="XM_033811439.1"/>
</dbReference>
<dbReference type="GO" id="GO:0008270">
    <property type="term" value="F:zinc ion binding"/>
    <property type="evidence" value="ECO:0007669"/>
    <property type="project" value="InterPro"/>
</dbReference>
<dbReference type="SUPFAM" id="SSF57701">
    <property type="entry name" value="Zn2/Cys6 DNA-binding domain"/>
    <property type="match status" value="1"/>
</dbReference>
<dbReference type="EMBL" id="ML993581">
    <property type="protein sequence ID" value="KAF2172354.1"/>
    <property type="molecule type" value="Genomic_DNA"/>
</dbReference>